<keyword evidence="13" id="KW-1185">Reference proteome</keyword>
<feature type="transmembrane region" description="Helical" evidence="10">
    <location>
        <begin position="652"/>
        <end position="672"/>
    </location>
</feature>
<feature type="transmembrane region" description="Helical" evidence="10">
    <location>
        <begin position="1286"/>
        <end position="1310"/>
    </location>
</feature>
<dbReference type="PANTHER" id="PTHR48040:SF45">
    <property type="entry name" value="PLEIOTROPIC DRUG RESISTANCE PROTEIN 1-LIKE"/>
    <property type="match status" value="1"/>
</dbReference>
<dbReference type="Gene3D" id="3.40.50.300">
    <property type="entry name" value="P-loop containing nucleotide triphosphate hydrolases"/>
    <property type="match status" value="2"/>
</dbReference>
<keyword evidence="3" id="KW-0813">Transport</keyword>
<feature type="transmembrane region" description="Helical" evidence="10">
    <location>
        <begin position="733"/>
        <end position="760"/>
    </location>
</feature>
<dbReference type="InterPro" id="IPR003439">
    <property type="entry name" value="ABC_transporter-like_ATP-bd"/>
</dbReference>
<evidence type="ECO:0000256" key="9">
    <source>
        <dbReference type="ARBA" id="ARBA00023136"/>
    </source>
</evidence>
<sequence>MAMMRFEGVSRMLSSRRNDSHREDDEEALKWAALERRPTYERARKGLLHGISGDFKEIDLQKLDFQQKKELLESVVKHIDQNESYLKRLKERIDRVSLDLPTIEVRFENLKIDAETYVGKRAIPTVPNFYLNAVETLGNYLHILPSQKKKFSIIRDISGIIKPGRMTLLLGPPGSGRSTLLRALSGQDYSNLKLSGKVTYNGHELHEFESSRTSAYISQYDVHLPLLTVRETLAFSARCQGVGSGYDMLLELIRREKQLNITPDPYIDALMKASMVSGQKEDIITAYILKILELEVCADNIVGDEMTRGISGGQKRRVTTGEMLVGPVNALFMDSISTGLDSSTTFQIVNCIRQSIHIFGKSALISLLQPPPETFELFDDVILLSEGQIVYQGPRDNILEFFEFMGFKCPERKAVADYLQEVTSKKDQKQYWIDKHKPYRHISVNEFAESFKSFHVGRDIQTELATPFDRSKSHPAALTKSKYGTTKKALLKACLAREYTLMKRMAFIYVFKIIQLELCCLFLAAVFSNVRNHKGTIENGEIYLGVIFFIINTITFAGFFELSLLINKLPVFYKQRDHHFYPSWAFSLPASILGVPGVFAEVFFWVAITYYGLGFDPSATRLLKHFLVLALTGQMAYSMFRCIGAVTRDMLIANSAAGLITIWLLVLGGFIISRENMPKWIVWAYWVNPLMYSQTGLSTNEFLGNAWNRVVNGSTETLGITVLKLRGILTEPYSYWISVIVLLGSFFLFNVASALALTYLGEYGKSESVFIPEETLEAMEINSEDKQLLETEASTSRTADHMSLENRFPTRRSGRKRTVMPFTPLCLTFENITYSVDMPKAMKSQGMLEERLELLKGVSGEFRPGVLTALMGVSGAGKTTLLDVLAGRKNTGYIEGNITISGYTKNQSTFARVTGYCEQNDIHSGLLTVYESLLYSAWLRLSAEVEPKTRELFIEEMMELVELTPMRDALVGFPNMNGLSIEQRKRLTIAVELVANPSIIFMDEPTSGLDARAAAIVMRTVRNTVDTGRTVVCTIHQPSIDIFESFDELFLLTRGGEEIYNGPIGPRSCYLIDYFQGISQVGRIKNGYNPATWVLEVTTRAQEDLLGVKFSDIYKNSNLYRRNKALIRELSNPPPGSEDLHFPTKYSQTYLTQLKACLWKCSKCYWRNTSYNGVRYMVGTAMAIAFGILFLKLGSLRSSKQEILNAVGSMYLAIMFTGTYNATTVRPVIMNERMVFYRERAARMYSAFPYSIAQVAIELPYTAVQVTIYATIVYGMMGFEWTVAKFFLNLFFMLITNLYFIYYGMMILAISPDEGIANILNGLIYTVWTIFTGFLIPKQKMPKWLECLNEMVVVFNLLEPGNISKALCGEQVGTLIDQSGAIS</sequence>
<evidence type="ECO:0000256" key="5">
    <source>
        <dbReference type="ARBA" id="ARBA00022737"/>
    </source>
</evidence>
<feature type="transmembrane region" description="Helical" evidence="10">
    <location>
        <begin position="1173"/>
        <end position="1191"/>
    </location>
</feature>
<dbReference type="FunFam" id="3.40.50.300:FF:000179">
    <property type="entry name" value="ABC transporter G family member 34"/>
    <property type="match status" value="1"/>
</dbReference>
<dbReference type="InterPro" id="IPR013525">
    <property type="entry name" value="ABC2_TM"/>
</dbReference>
<evidence type="ECO:0000256" key="4">
    <source>
        <dbReference type="ARBA" id="ARBA00022692"/>
    </source>
</evidence>
<evidence type="ECO:0000256" key="2">
    <source>
        <dbReference type="ARBA" id="ARBA00006012"/>
    </source>
</evidence>
<dbReference type="SMART" id="SM00382">
    <property type="entry name" value="AAA"/>
    <property type="match status" value="2"/>
</dbReference>
<feature type="transmembrane region" description="Helical" evidence="10">
    <location>
        <begin position="542"/>
        <end position="566"/>
    </location>
</feature>
<dbReference type="InterPro" id="IPR029481">
    <property type="entry name" value="ABC_trans_N"/>
</dbReference>
<feature type="domain" description="ABC transporter" evidence="11">
    <location>
        <begin position="827"/>
        <end position="1079"/>
    </location>
</feature>
<proteinExistence type="inferred from homology"/>
<dbReference type="PROSITE" id="PS50893">
    <property type="entry name" value="ABC_TRANSPORTER_2"/>
    <property type="match status" value="2"/>
</dbReference>
<comment type="subcellular location">
    <subcellularLocation>
        <location evidence="1">Membrane</location>
        <topology evidence="1">Multi-pass membrane protein</topology>
    </subcellularLocation>
</comment>
<dbReference type="Pfam" id="PF14510">
    <property type="entry name" value="ABC_trans_N"/>
    <property type="match status" value="1"/>
</dbReference>
<dbReference type="Pfam" id="PF00005">
    <property type="entry name" value="ABC_tran"/>
    <property type="match status" value="2"/>
</dbReference>
<dbReference type="PANTHER" id="PTHR48040">
    <property type="entry name" value="PLEIOTROPIC DRUG RESISTANCE PROTEIN 1-LIKE ISOFORM X1"/>
    <property type="match status" value="1"/>
</dbReference>
<evidence type="ECO:0000256" key="1">
    <source>
        <dbReference type="ARBA" id="ARBA00004141"/>
    </source>
</evidence>
<dbReference type="InterPro" id="IPR027417">
    <property type="entry name" value="P-loop_NTPase"/>
</dbReference>
<dbReference type="CDD" id="cd03232">
    <property type="entry name" value="ABCG_PDR_domain2"/>
    <property type="match status" value="1"/>
</dbReference>
<evidence type="ECO:0000259" key="11">
    <source>
        <dbReference type="PROSITE" id="PS50893"/>
    </source>
</evidence>
<feature type="transmembrane region" description="Helical" evidence="10">
    <location>
        <begin position="506"/>
        <end position="530"/>
    </location>
</feature>
<dbReference type="Pfam" id="PF01061">
    <property type="entry name" value="ABC2_membrane"/>
    <property type="match status" value="2"/>
</dbReference>
<protein>
    <recommendedName>
        <fullName evidence="11">ABC transporter domain-containing protein</fullName>
    </recommendedName>
</protein>
<comment type="caution">
    <text evidence="12">The sequence shown here is derived from an EMBL/GenBank/DDBJ whole genome shotgun (WGS) entry which is preliminary data.</text>
</comment>
<dbReference type="GO" id="GO:0140359">
    <property type="term" value="F:ABC-type transporter activity"/>
    <property type="evidence" value="ECO:0007669"/>
    <property type="project" value="InterPro"/>
</dbReference>
<dbReference type="InterPro" id="IPR043926">
    <property type="entry name" value="ABCG_dom"/>
</dbReference>
<feature type="domain" description="ABC transporter" evidence="11">
    <location>
        <begin position="138"/>
        <end position="411"/>
    </location>
</feature>
<dbReference type="InterPro" id="IPR034003">
    <property type="entry name" value="ABCG_PDR_2"/>
</dbReference>
<evidence type="ECO:0000256" key="6">
    <source>
        <dbReference type="ARBA" id="ARBA00022741"/>
    </source>
</evidence>
<dbReference type="Pfam" id="PF19055">
    <property type="entry name" value="ABC2_membrane_7"/>
    <property type="match status" value="1"/>
</dbReference>
<keyword evidence="8 10" id="KW-1133">Transmembrane helix</keyword>
<dbReference type="Proteomes" id="UP001372338">
    <property type="component" value="Unassembled WGS sequence"/>
</dbReference>
<dbReference type="GO" id="GO:0005524">
    <property type="term" value="F:ATP binding"/>
    <property type="evidence" value="ECO:0007669"/>
    <property type="project" value="UniProtKB-KW"/>
</dbReference>
<name>A0AAN9DYS7_CROPI</name>
<evidence type="ECO:0000313" key="13">
    <source>
        <dbReference type="Proteomes" id="UP001372338"/>
    </source>
</evidence>
<evidence type="ECO:0000313" key="12">
    <source>
        <dbReference type="EMBL" id="KAK7243373.1"/>
    </source>
</evidence>
<dbReference type="GO" id="GO:0016887">
    <property type="term" value="F:ATP hydrolysis activity"/>
    <property type="evidence" value="ECO:0007669"/>
    <property type="project" value="InterPro"/>
</dbReference>
<keyword evidence="4 10" id="KW-0812">Transmembrane</keyword>
<keyword evidence="6" id="KW-0547">Nucleotide-binding</keyword>
<evidence type="ECO:0000256" key="7">
    <source>
        <dbReference type="ARBA" id="ARBA00022840"/>
    </source>
</evidence>
<accession>A0AAN9DYS7</accession>
<reference evidence="12 13" key="1">
    <citation type="submission" date="2024-01" db="EMBL/GenBank/DDBJ databases">
        <title>The genomes of 5 underutilized Papilionoideae crops provide insights into root nodulation and disease resistanc.</title>
        <authorList>
            <person name="Yuan L."/>
        </authorList>
    </citation>
    <scope>NUCLEOTIDE SEQUENCE [LARGE SCALE GENOMIC DNA]</scope>
    <source>
        <strain evidence="12">ZHUSHIDOU_FW_LH</strain>
        <tissue evidence="12">Leaf</tissue>
    </source>
</reference>
<evidence type="ECO:0000256" key="3">
    <source>
        <dbReference type="ARBA" id="ARBA00022448"/>
    </source>
</evidence>
<organism evidence="12 13">
    <name type="scientific">Crotalaria pallida</name>
    <name type="common">Smooth rattlebox</name>
    <name type="synonym">Crotalaria striata</name>
    <dbReference type="NCBI Taxonomy" id="3830"/>
    <lineage>
        <taxon>Eukaryota</taxon>
        <taxon>Viridiplantae</taxon>
        <taxon>Streptophyta</taxon>
        <taxon>Embryophyta</taxon>
        <taxon>Tracheophyta</taxon>
        <taxon>Spermatophyta</taxon>
        <taxon>Magnoliopsida</taxon>
        <taxon>eudicotyledons</taxon>
        <taxon>Gunneridae</taxon>
        <taxon>Pentapetalae</taxon>
        <taxon>rosids</taxon>
        <taxon>fabids</taxon>
        <taxon>Fabales</taxon>
        <taxon>Fabaceae</taxon>
        <taxon>Papilionoideae</taxon>
        <taxon>50 kb inversion clade</taxon>
        <taxon>genistoids sensu lato</taxon>
        <taxon>core genistoids</taxon>
        <taxon>Crotalarieae</taxon>
        <taxon>Crotalaria</taxon>
    </lineage>
</organism>
<dbReference type="FunFam" id="3.40.50.300:FF:000059">
    <property type="entry name" value="ABC transporter G family member 40"/>
    <property type="match status" value="1"/>
</dbReference>
<comment type="similarity">
    <text evidence="2">Belongs to the ABC transporter superfamily. ABCG family. PDR (TC 3.A.1.205) subfamily.</text>
</comment>
<feature type="transmembrane region" description="Helical" evidence="10">
    <location>
        <begin position="586"/>
        <end position="613"/>
    </location>
</feature>
<gene>
    <name evidence="12" type="ORF">RIF29_38167</name>
</gene>
<feature type="transmembrane region" description="Helical" evidence="10">
    <location>
        <begin position="1203"/>
        <end position="1222"/>
    </location>
</feature>
<feature type="transmembrane region" description="Helical" evidence="10">
    <location>
        <begin position="1316"/>
        <end position="1336"/>
    </location>
</feature>
<evidence type="ECO:0000256" key="8">
    <source>
        <dbReference type="ARBA" id="ARBA00022989"/>
    </source>
</evidence>
<keyword evidence="9 10" id="KW-0472">Membrane</keyword>
<feature type="transmembrane region" description="Helical" evidence="10">
    <location>
        <begin position="625"/>
        <end position="646"/>
    </location>
</feature>
<dbReference type="GO" id="GO:0016020">
    <property type="term" value="C:membrane"/>
    <property type="evidence" value="ECO:0007669"/>
    <property type="project" value="UniProtKB-SubCell"/>
</dbReference>
<dbReference type="InterPro" id="IPR034001">
    <property type="entry name" value="ABCG_PDR_1"/>
</dbReference>
<dbReference type="EMBL" id="JAYWIO010000008">
    <property type="protein sequence ID" value="KAK7243373.1"/>
    <property type="molecule type" value="Genomic_DNA"/>
</dbReference>
<dbReference type="Pfam" id="PF08370">
    <property type="entry name" value="PDR_assoc"/>
    <property type="match status" value="1"/>
</dbReference>
<evidence type="ECO:0000256" key="10">
    <source>
        <dbReference type="SAM" id="Phobius"/>
    </source>
</evidence>
<dbReference type="SUPFAM" id="SSF52540">
    <property type="entry name" value="P-loop containing nucleoside triphosphate hydrolases"/>
    <property type="match status" value="2"/>
</dbReference>
<keyword evidence="7" id="KW-0067">ATP-binding</keyword>
<feature type="transmembrane region" description="Helical" evidence="10">
    <location>
        <begin position="1252"/>
        <end position="1274"/>
    </location>
</feature>
<dbReference type="CDD" id="cd03233">
    <property type="entry name" value="ABCG_PDR_domain1"/>
    <property type="match status" value="1"/>
</dbReference>
<dbReference type="InterPro" id="IPR013581">
    <property type="entry name" value="PDR_assoc"/>
</dbReference>
<keyword evidence="5" id="KW-0677">Repeat</keyword>
<dbReference type="InterPro" id="IPR003593">
    <property type="entry name" value="AAA+_ATPase"/>
</dbReference>